<reference evidence="1" key="2">
    <citation type="submission" date="2023-05" db="EMBL/GenBank/DDBJ databases">
        <authorList>
            <consortium name="Lawrence Berkeley National Laboratory"/>
            <person name="Steindorff A."/>
            <person name="Hensen N."/>
            <person name="Bonometti L."/>
            <person name="Westerberg I."/>
            <person name="Brannstrom I.O."/>
            <person name="Guillou S."/>
            <person name="Cros-Aarteil S."/>
            <person name="Calhoun S."/>
            <person name="Haridas S."/>
            <person name="Kuo A."/>
            <person name="Mondo S."/>
            <person name="Pangilinan J."/>
            <person name="Riley R."/>
            <person name="Labutti K."/>
            <person name="Andreopoulos B."/>
            <person name="Lipzen A."/>
            <person name="Chen C."/>
            <person name="Yanf M."/>
            <person name="Daum C."/>
            <person name="Ng V."/>
            <person name="Clum A."/>
            <person name="Ohm R."/>
            <person name="Martin F."/>
            <person name="Silar P."/>
            <person name="Natvig D."/>
            <person name="Lalanne C."/>
            <person name="Gautier V."/>
            <person name="Ament-Velasquez S.L."/>
            <person name="Kruys A."/>
            <person name="Hutchinson M.I."/>
            <person name="Powell A.J."/>
            <person name="Barry K."/>
            <person name="Miller A.N."/>
            <person name="Grigoriev I.V."/>
            <person name="Debuchy R."/>
            <person name="Gladieux P."/>
            <person name="Thoren M.H."/>
            <person name="Johannesson H."/>
        </authorList>
    </citation>
    <scope>NUCLEOTIDE SEQUENCE</scope>
    <source>
        <strain evidence="1">PSN309</strain>
    </source>
</reference>
<name>A0AAN6WS38_9PEZI</name>
<gene>
    <name evidence="1" type="ORF">QBC35DRAFT_475431</name>
</gene>
<dbReference type="AlphaFoldDB" id="A0AAN6WS38"/>
<comment type="caution">
    <text evidence="1">The sequence shown here is derived from an EMBL/GenBank/DDBJ whole genome shotgun (WGS) entry which is preliminary data.</text>
</comment>
<accession>A0AAN6WS38</accession>
<dbReference type="EMBL" id="MU864423">
    <property type="protein sequence ID" value="KAK4186466.1"/>
    <property type="molecule type" value="Genomic_DNA"/>
</dbReference>
<keyword evidence="2" id="KW-1185">Reference proteome</keyword>
<proteinExistence type="predicted"/>
<evidence type="ECO:0000313" key="2">
    <source>
        <dbReference type="Proteomes" id="UP001302126"/>
    </source>
</evidence>
<dbReference type="Proteomes" id="UP001302126">
    <property type="component" value="Unassembled WGS sequence"/>
</dbReference>
<protein>
    <submittedName>
        <fullName evidence="1">Uncharacterized protein</fullName>
    </submittedName>
</protein>
<sequence>MSDNPAVMQCKATLKQSCRKHPALLRLAEEPRRPSRPSYRLSTSKGLDDGAVAFDESSTETLLSYHIHDVFDHKASDGICRLMATCCSTSRISILARPSCTSYQIKKPSTHLYHARSSYPDESFVGLRWLDFTMPAKGAFDYPRISHAFEAHDGNIAEDVDDLYLAWFHGMFSVRLREPSYLNDVLQIARIFEALEGIIPVQAQLEFATTAFADTINDSGNARNDSAEF</sequence>
<organism evidence="1 2">
    <name type="scientific">Podospora australis</name>
    <dbReference type="NCBI Taxonomy" id="1536484"/>
    <lineage>
        <taxon>Eukaryota</taxon>
        <taxon>Fungi</taxon>
        <taxon>Dikarya</taxon>
        <taxon>Ascomycota</taxon>
        <taxon>Pezizomycotina</taxon>
        <taxon>Sordariomycetes</taxon>
        <taxon>Sordariomycetidae</taxon>
        <taxon>Sordariales</taxon>
        <taxon>Podosporaceae</taxon>
        <taxon>Podospora</taxon>
    </lineage>
</organism>
<reference evidence="1" key="1">
    <citation type="journal article" date="2023" name="Mol. Phylogenet. Evol.">
        <title>Genome-scale phylogeny and comparative genomics of the fungal order Sordariales.</title>
        <authorList>
            <person name="Hensen N."/>
            <person name="Bonometti L."/>
            <person name="Westerberg I."/>
            <person name="Brannstrom I.O."/>
            <person name="Guillou S."/>
            <person name="Cros-Aarteil S."/>
            <person name="Calhoun S."/>
            <person name="Haridas S."/>
            <person name="Kuo A."/>
            <person name="Mondo S."/>
            <person name="Pangilinan J."/>
            <person name="Riley R."/>
            <person name="LaButti K."/>
            <person name="Andreopoulos B."/>
            <person name="Lipzen A."/>
            <person name="Chen C."/>
            <person name="Yan M."/>
            <person name="Daum C."/>
            <person name="Ng V."/>
            <person name="Clum A."/>
            <person name="Steindorff A."/>
            <person name="Ohm R.A."/>
            <person name="Martin F."/>
            <person name="Silar P."/>
            <person name="Natvig D.O."/>
            <person name="Lalanne C."/>
            <person name="Gautier V."/>
            <person name="Ament-Velasquez S.L."/>
            <person name="Kruys A."/>
            <person name="Hutchinson M.I."/>
            <person name="Powell A.J."/>
            <person name="Barry K."/>
            <person name="Miller A.N."/>
            <person name="Grigoriev I.V."/>
            <person name="Debuchy R."/>
            <person name="Gladieux P."/>
            <person name="Hiltunen Thoren M."/>
            <person name="Johannesson H."/>
        </authorList>
    </citation>
    <scope>NUCLEOTIDE SEQUENCE</scope>
    <source>
        <strain evidence="1">PSN309</strain>
    </source>
</reference>
<evidence type="ECO:0000313" key="1">
    <source>
        <dbReference type="EMBL" id="KAK4186466.1"/>
    </source>
</evidence>